<dbReference type="InterPro" id="IPR050678">
    <property type="entry name" value="DNA_Partitioning_ATPase"/>
</dbReference>
<reference evidence="2" key="1">
    <citation type="submission" date="2019-09" db="EMBL/GenBank/DDBJ databases">
        <title>Characterisation of the sponge microbiome using genome-centric metagenomics.</title>
        <authorList>
            <person name="Engelberts J.P."/>
            <person name="Robbins S.J."/>
            <person name="De Goeij J.M."/>
            <person name="Aranda M."/>
            <person name="Bell S.C."/>
            <person name="Webster N.S."/>
        </authorList>
    </citation>
    <scope>NUCLEOTIDE SEQUENCE</scope>
    <source>
        <strain evidence="2">SB0661_bin_32</strain>
    </source>
</reference>
<dbReference type="InterPro" id="IPR025669">
    <property type="entry name" value="AAA_dom"/>
</dbReference>
<dbReference type="PANTHER" id="PTHR13696">
    <property type="entry name" value="P-LOOP CONTAINING NUCLEOSIDE TRIPHOSPHATE HYDROLASE"/>
    <property type="match status" value="1"/>
</dbReference>
<proteinExistence type="predicted"/>
<dbReference type="EMBL" id="VXMH01000009">
    <property type="protein sequence ID" value="MYC93607.1"/>
    <property type="molecule type" value="Genomic_DNA"/>
</dbReference>
<dbReference type="PANTHER" id="PTHR13696:SF52">
    <property type="entry name" value="PARA FAMILY PROTEIN CT_582"/>
    <property type="match status" value="1"/>
</dbReference>
<dbReference type="CDD" id="cd02042">
    <property type="entry name" value="ParAB_family"/>
    <property type="match status" value="1"/>
</dbReference>
<dbReference type="Gene3D" id="3.40.50.300">
    <property type="entry name" value="P-loop containing nucleotide triphosphate hydrolases"/>
    <property type="match status" value="1"/>
</dbReference>
<comment type="caution">
    <text evidence="2">The sequence shown here is derived from an EMBL/GenBank/DDBJ whole genome shotgun (WGS) entry which is preliminary data.</text>
</comment>
<evidence type="ECO:0000259" key="1">
    <source>
        <dbReference type="Pfam" id="PF13614"/>
    </source>
</evidence>
<protein>
    <submittedName>
        <fullName evidence="2">AAA family ATPase</fullName>
    </submittedName>
</protein>
<accession>A0A6B1D2J9</accession>
<feature type="domain" description="AAA" evidence="1">
    <location>
        <begin position="3"/>
        <end position="192"/>
    </location>
</feature>
<name>A0A6B1D2J9_9CHLR</name>
<sequence length="349" mass="38452">MAKQIALFNHKGGVSKTTTAFNLGWMLASKGKKVILVDCDPQCNLTGMVLGFTGIEDFAPVYEREGVTNIRDGLAPAFESRPVAMVPVICEAVDSQPNAYLLPGHIGLAEYEVTLGIAQELSGSLVTLQNLPGSLHHLFSLTASEYGADFILVDMSPSLGPINQNLMMTSDFFVVPMTPDYFSVMATDSLASVLPKWSAWAEHAKSLSILKDAVYPFPDKTPKFLGTIVQKYRLREAKTPSAAFQKWIDEIEESVKAKLIPALEENGMLLPEESYERVGLPMGKPIIQMSDFNGLIALSQKHKAPVFELTDAQLEQTGIVLERTKTSMRQFRELYSEGADRILELVEYA</sequence>
<evidence type="ECO:0000313" key="2">
    <source>
        <dbReference type="EMBL" id="MYC93607.1"/>
    </source>
</evidence>
<dbReference type="SUPFAM" id="SSF52540">
    <property type="entry name" value="P-loop containing nucleoside triphosphate hydrolases"/>
    <property type="match status" value="1"/>
</dbReference>
<dbReference type="AlphaFoldDB" id="A0A6B1D2J9"/>
<gene>
    <name evidence="2" type="ORF">F4X14_01435</name>
</gene>
<dbReference type="Pfam" id="PF13614">
    <property type="entry name" value="AAA_31"/>
    <property type="match status" value="1"/>
</dbReference>
<organism evidence="2">
    <name type="scientific">Caldilineaceae bacterium SB0661_bin_32</name>
    <dbReference type="NCBI Taxonomy" id="2605255"/>
    <lineage>
        <taxon>Bacteria</taxon>
        <taxon>Bacillati</taxon>
        <taxon>Chloroflexota</taxon>
        <taxon>Caldilineae</taxon>
        <taxon>Caldilineales</taxon>
        <taxon>Caldilineaceae</taxon>
    </lineage>
</organism>
<dbReference type="InterPro" id="IPR027417">
    <property type="entry name" value="P-loop_NTPase"/>
</dbReference>